<dbReference type="Proteomes" id="UP000596661">
    <property type="component" value="Chromosome 7"/>
</dbReference>
<dbReference type="Gramene" id="evm.model.07.618">
    <property type="protein sequence ID" value="cds.evm.model.07.618"/>
    <property type="gene ID" value="evm.TU.07.618"/>
</dbReference>
<reference evidence="2" key="1">
    <citation type="submission" date="2018-11" db="EMBL/GenBank/DDBJ databases">
        <authorList>
            <person name="Grassa J C."/>
        </authorList>
    </citation>
    <scope>NUCLEOTIDE SEQUENCE [LARGE SCALE GENOMIC DNA]</scope>
</reference>
<organism evidence="2 3">
    <name type="scientific">Cannabis sativa</name>
    <name type="common">Hemp</name>
    <name type="synonym">Marijuana</name>
    <dbReference type="NCBI Taxonomy" id="3483"/>
    <lineage>
        <taxon>Eukaryota</taxon>
        <taxon>Viridiplantae</taxon>
        <taxon>Streptophyta</taxon>
        <taxon>Embryophyta</taxon>
        <taxon>Tracheophyta</taxon>
        <taxon>Spermatophyta</taxon>
        <taxon>Magnoliopsida</taxon>
        <taxon>eudicotyledons</taxon>
        <taxon>Gunneridae</taxon>
        <taxon>Pentapetalae</taxon>
        <taxon>rosids</taxon>
        <taxon>fabids</taxon>
        <taxon>Rosales</taxon>
        <taxon>Cannabaceae</taxon>
        <taxon>Cannabis</taxon>
    </lineage>
</organism>
<protein>
    <recommendedName>
        <fullName evidence="4">Retrotransposon Copia-like N-terminal domain-containing protein</fullName>
    </recommendedName>
</protein>
<evidence type="ECO:0000313" key="2">
    <source>
        <dbReference type="EnsemblPlants" id="cds.evm.model.07.618"/>
    </source>
</evidence>
<evidence type="ECO:0008006" key="4">
    <source>
        <dbReference type="Google" id="ProtNLM"/>
    </source>
</evidence>
<proteinExistence type="predicted"/>
<evidence type="ECO:0000256" key="1">
    <source>
        <dbReference type="SAM" id="MobiDB-lite"/>
    </source>
</evidence>
<accession>A0A803Q5R4</accession>
<dbReference type="PANTHER" id="PTHR47481">
    <property type="match status" value="1"/>
</dbReference>
<name>A0A803Q5R4_CANSA</name>
<dbReference type="EMBL" id="UZAU01000640">
    <property type="status" value="NOT_ANNOTATED_CDS"/>
    <property type="molecule type" value="Genomic_DNA"/>
</dbReference>
<feature type="compositionally biased region" description="Polar residues" evidence="1">
    <location>
        <begin position="8"/>
        <end position="24"/>
    </location>
</feature>
<sequence>MEIPVSSKGATSRLNNAQPQNNQHVPLPKSYPVSFNQSLSIKLNEHNFLPWKHQVLASIKGNRLQNFFDPNRAPPQFLTAADQRVNNVNPEYEDWEQQDNLLVSWLLSSMSEKTTNRMIECETTAQIWEQLTDYYTALNATNNAKNLDISKAEANLSQERNNGFGTYGRPNFPAPTVPPGFNSYNSGFNKSFNIFNNNNHGGQYQYVMARCLPSNRGGPTPNTMPSRGPPILVDKATTVSFTGPESFTNFPLVANIAEMQAMLAGPEIVSDDNWYPDSGATHHLTPEIANLNTRCPYTGNEQVFVGNEAGLGIEHIVVPYRKPYPMRKDIRKQDMNKFRQFHNDYCHDTDECKNMKEKIQFPIRKNEPHLTRYVRLDNNKPPRQQQQAARDD</sequence>
<evidence type="ECO:0000313" key="3">
    <source>
        <dbReference type="Proteomes" id="UP000596661"/>
    </source>
</evidence>
<dbReference type="PANTHER" id="PTHR47481:SF31">
    <property type="entry name" value="OS01G0873500 PROTEIN"/>
    <property type="match status" value="1"/>
</dbReference>
<dbReference type="AlphaFoldDB" id="A0A803Q5R4"/>
<keyword evidence="3" id="KW-1185">Reference proteome</keyword>
<dbReference type="EnsemblPlants" id="evm.model.07.618">
    <property type="protein sequence ID" value="cds.evm.model.07.618"/>
    <property type="gene ID" value="evm.TU.07.618"/>
</dbReference>
<reference evidence="2" key="2">
    <citation type="submission" date="2021-03" db="UniProtKB">
        <authorList>
            <consortium name="EnsemblPlants"/>
        </authorList>
    </citation>
    <scope>IDENTIFICATION</scope>
</reference>
<feature type="region of interest" description="Disordered" evidence="1">
    <location>
        <begin position="1"/>
        <end position="29"/>
    </location>
</feature>